<keyword evidence="2" id="KW-0472">Membrane</keyword>
<feature type="transmembrane region" description="Helical" evidence="2">
    <location>
        <begin position="1036"/>
        <end position="1057"/>
    </location>
</feature>
<dbReference type="AlphaFoldDB" id="A0AAV2ZDN5"/>
<feature type="compositionally biased region" description="Low complexity" evidence="1">
    <location>
        <begin position="417"/>
        <end position="428"/>
    </location>
</feature>
<keyword evidence="2" id="KW-0812">Transmembrane</keyword>
<evidence type="ECO:0000256" key="2">
    <source>
        <dbReference type="SAM" id="Phobius"/>
    </source>
</evidence>
<name>A0AAV2ZDN5_9STRA</name>
<gene>
    <name evidence="3" type="ORF">N0F65_011632</name>
</gene>
<feature type="compositionally biased region" description="Acidic residues" evidence="1">
    <location>
        <begin position="757"/>
        <end position="766"/>
    </location>
</feature>
<feature type="compositionally biased region" description="Low complexity" evidence="1">
    <location>
        <begin position="269"/>
        <end position="283"/>
    </location>
</feature>
<feature type="region of interest" description="Disordered" evidence="1">
    <location>
        <begin position="744"/>
        <end position="994"/>
    </location>
</feature>
<feature type="compositionally biased region" description="Basic and acidic residues" evidence="1">
    <location>
        <begin position="692"/>
        <end position="706"/>
    </location>
</feature>
<feature type="compositionally biased region" description="Basic and acidic residues" evidence="1">
    <location>
        <begin position="601"/>
        <end position="621"/>
    </location>
</feature>
<dbReference type="EMBL" id="DAKRPA010000021">
    <property type="protein sequence ID" value="DBA03273.1"/>
    <property type="molecule type" value="Genomic_DNA"/>
</dbReference>
<keyword evidence="2" id="KW-1133">Transmembrane helix</keyword>
<keyword evidence="4" id="KW-1185">Reference proteome</keyword>
<feature type="transmembrane region" description="Helical" evidence="2">
    <location>
        <begin position="1109"/>
        <end position="1133"/>
    </location>
</feature>
<sequence>MMSNVSAKLIFNCSSSDDELSQLSALEPSWMCEKSNGDADVKLPAEVLNRERMLHNSESGSSPDFDRFSPFFEEKGLPVEIRYQLPLALGTANETDKECTICQLRYGIGDHIVTLPCQHFFQTEVSLDSVVEPAGTKHQFTECPPVDQEYIRRKMRTQSAGFRPVVPATSELEQLHSRVAAMNICEDESADASELKYLVCLAYFLPNGIADDSPPKRACPAPTFGSIGGGSSLLGSGGAFRNRSSSAAATRDEFASLLQVDAAPSLVITPSPSTASSSTRPNSFLSELGGEIHEPRRAAAQGNVGVENKQFGFPGTFGRRGEGDNVRPGPFDLPSNHGLGGLRSTPPASAELPLLRPTSVNDPFRLSAAAEGNTGLYNTPQLGSGYLTTWGMGATTSKPKRAPPGLSKPDDPRSVTLRSGSELLSGDSLLSSPSTMRLNAAAPAFGASGLTPTQPAFGADGPRDFGVALRPRLQNLRIPTEVYSPNRNNKDLVELNQQSLKVADEMDRIEVSSNDSNNGRNRRSAATPTRKAKTSRKNKSPRAGSDGRTEERGDKGEPRSEGSRGRTPRSRGGGGNGSQSAPNSATGNDAPMEPTSRRGTRRESAGSNDPKKSPPAKDDTTKASPTTIGEVVQSGRKKKGAVTLETKSNRAVTVEQSKKKGAPQVGQDSDRKSASEPPSDDQVGESASARSKSRDTTDEKAPVRERTSKRRERTTASRRQIYREKQAAKELAAKEVELLARQEEAKKTSFDAMADTEVADSEEVGETAESAADPTSDPDDLGVVAADTYVETTDASKPELVMESKHSPSSKGSSAATPDIDADISLHRQSESDGDLGSDAVVALDNQSANDSMEDPGSDSAESHSDNGASKALVDQEDERVANPPGSDEDRAEGGQPSASAGPSDVADNPGQARADSAWEGHVPSAPSSNEKKHSNKEHKKDKNKKDKSEKKKSTVKHKKEKRDSTGSGKDDAVHDRREEKPNDKKRPGSPHVIRRAVRSLGKSVLGRFVSAWRSTKHGCNWVLDHIQLRKLCATAFYYLESFLAVVFSVILLLSLHGASWFIHVHRVAFRAILTHRHIGFCFVFLYAFPFLVQYVFPWAPPWAPVCLWYAFLVQLFCTSGPTAMVTTFRIILPLVFLVEGISHHSFLLDLNGAELLLASFILSAMKTSNFCSPIFFLSLAAQCLTAVFLGSELVVQWLQMALALYSLHSMAAADEEWHGVGEDEEEFGCQPMPMHHSIADYSHHPAPSATSVQKTKRLDRRSLASVKGRRIR</sequence>
<feature type="transmembrane region" description="Helical" evidence="2">
    <location>
        <begin position="1175"/>
        <end position="1196"/>
    </location>
</feature>
<comment type="caution">
    <text evidence="3">The sequence shown here is derived from an EMBL/GenBank/DDBJ whole genome shotgun (WGS) entry which is preliminary data.</text>
</comment>
<feature type="region of interest" description="Disordered" evidence="1">
    <location>
        <begin position="1245"/>
        <end position="1273"/>
    </location>
</feature>
<feature type="region of interest" description="Disordered" evidence="1">
    <location>
        <begin position="269"/>
        <end position="291"/>
    </location>
</feature>
<feature type="transmembrane region" description="Helical" evidence="2">
    <location>
        <begin position="1078"/>
        <end position="1097"/>
    </location>
</feature>
<accession>A0AAV2ZDN5</accession>
<reference evidence="3" key="2">
    <citation type="journal article" date="2023" name="Microbiol Resour">
        <title>Decontamination and Annotation of the Draft Genome Sequence of the Oomycete Lagenidium giganteum ARSEF 373.</title>
        <authorList>
            <person name="Morgan W.R."/>
            <person name="Tartar A."/>
        </authorList>
    </citation>
    <scope>NUCLEOTIDE SEQUENCE</scope>
    <source>
        <strain evidence="3">ARSEF 373</strain>
    </source>
</reference>
<dbReference type="Proteomes" id="UP001146120">
    <property type="component" value="Unassembled WGS sequence"/>
</dbReference>
<feature type="compositionally biased region" description="Basic residues" evidence="1">
    <location>
        <begin position="530"/>
        <end position="540"/>
    </location>
</feature>
<feature type="region of interest" description="Disordered" evidence="1">
    <location>
        <begin position="394"/>
        <end position="428"/>
    </location>
</feature>
<protein>
    <recommendedName>
        <fullName evidence="5">RING-type domain-containing protein</fullName>
    </recommendedName>
</protein>
<organism evidence="3 4">
    <name type="scientific">Lagenidium giganteum</name>
    <dbReference type="NCBI Taxonomy" id="4803"/>
    <lineage>
        <taxon>Eukaryota</taxon>
        <taxon>Sar</taxon>
        <taxon>Stramenopiles</taxon>
        <taxon>Oomycota</taxon>
        <taxon>Peronosporomycetes</taxon>
        <taxon>Pythiales</taxon>
        <taxon>Pythiaceae</taxon>
    </lineage>
</organism>
<feature type="compositionally biased region" description="Basic and acidic residues" evidence="1">
    <location>
        <begin position="962"/>
        <end position="987"/>
    </location>
</feature>
<proteinExistence type="predicted"/>
<evidence type="ECO:0000313" key="3">
    <source>
        <dbReference type="EMBL" id="DBA03273.1"/>
    </source>
</evidence>
<feature type="compositionally biased region" description="Basic and acidic residues" evidence="1">
    <location>
        <begin position="794"/>
        <end position="806"/>
    </location>
</feature>
<evidence type="ECO:0000313" key="4">
    <source>
        <dbReference type="Proteomes" id="UP001146120"/>
    </source>
</evidence>
<evidence type="ECO:0000256" key="1">
    <source>
        <dbReference type="SAM" id="MobiDB-lite"/>
    </source>
</evidence>
<feature type="compositionally biased region" description="Polar residues" evidence="1">
    <location>
        <begin position="645"/>
        <end position="655"/>
    </location>
</feature>
<feature type="region of interest" description="Disordered" evidence="1">
    <location>
        <begin position="504"/>
        <end position="723"/>
    </location>
</feature>
<reference evidence="3" key="1">
    <citation type="submission" date="2022-11" db="EMBL/GenBank/DDBJ databases">
        <authorList>
            <person name="Morgan W.R."/>
            <person name="Tartar A."/>
        </authorList>
    </citation>
    <scope>NUCLEOTIDE SEQUENCE</scope>
    <source>
        <strain evidence="3">ARSEF 373</strain>
    </source>
</reference>
<evidence type="ECO:0008006" key="5">
    <source>
        <dbReference type="Google" id="ProtNLM"/>
    </source>
</evidence>
<feature type="compositionally biased region" description="Basic and acidic residues" evidence="1">
    <location>
        <begin position="545"/>
        <end position="564"/>
    </location>
</feature>
<feature type="compositionally biased region" description="Basic and acidic residues" evidence="1">
    <location>
        <begin position="939"/>
        <end position="953"/>
    </location>
</feature>